<gene>
    <name evidence="3" type="primary">LOC103550182</name>
</gene>
<evidence type="ECO:0000313" key="3">
    <source>
        <dbReference type="RefSeq" id="XP_070418122.1"/>
    </source>
</evidence>
<dbReference type="Proteomes" id="UP001652662">
    <property type="component" value="Chromosome 10"/>
</dbReference>
<dbReference type="RefSeq" id="XP_070418122.1">
    <property type="nucleotide sequence ID" value="XM_070562021.1"/>
</dbReference>
<evidence type="ECO:0000256" key="1">
    <source>
        <dbReference type="SAM" id="MobiDB-lite"/>
    </source>
</evidence>
<keyword evidence="2" id="KW-1185">Reference proteome</keyword>
<dbReference type="GeneID" id="103550182"/>
<accession>A0ABM4JQA2</accession>
<sequence>MRARTCVGDFSFQVRGRWWMSRDLVGPEGAVFKNGNLGELWCVAEGARSATGGSLTQVHDTLGTAETTQEGCAGPRTPPVWGGSGQNSGEEECRSVDGKGDPALKGPVAVMPFLPPAPSHRWGFTGPGPPELFSMVRPAGELFTWNPSAQRRAEQSYFPRLLRKAWRRVREPAFLTSSQVMPTDHTLSRSKSIFNVHFTLTSKLNSKLQQLNLFLFWYLAIVAYFCQ</sequence>
<protein>
    <submittedName>
        <fullName evidence="3">Uncharacterized protein isoform X2</fullName>
    </submittedName>
</protein>
<name>A0ABM4JQA2_EQUPR</name>
<feature type="region of interest" description="Disordered" evidence="1">
    <location>
        <begin position="67"/>
        <end position="92"/>
    </location>
</feature>
<proteinExistence type="predicted"/>
<reference evidence="3" key="1">
    <citation type="submission" date="2025-08" db="UniProtKB">
        <authorList>
            <consortium name="RefSeq"/>
        </authorList>
    </citation>
    <scope>IDENTIFICATION</scope>
    <source>
        <tissue evidence="3">Blood</tissue>
    </source>
</reference>
<evidence type="ECO:0000313" key="2">
    <source>
        <dbReference type="Proteomes" id="UP001652662"/>
    </source>
</evidence>
<organism evidence="2 3">
    <name type="scientific">Equus przewalskii</name>
    <name type="common">Przewalski's horse</name>
    <name type="synonym">Equus caballus przewalskii</name>
    <dbReference type="NCBI Taxonomy" id="9798"/>
    <lineage>
        <taxon>Eukaryota</taxon>
        <taxon>Metazoa</taxon>
        <taxon>Chordata</taxon>
        <taxon>Craniata</taxon>
        <taxon>Vertebrata</taxon>
        <taxon>Euteleostomi</taxon>
        <taxon>Mammalia</taxon>
        <taxon>Eutheria</taxon>
        <taxon>Laurasiatheria</taxon>
        <taxon>Perissodactyla</taxon>
        <taxon>Equidae</taxon>
        <taxon>Equus</taxon>
    </lineage>
</organism>